<dbReference type="EMBL" id="LVYI01000003">
    <property type="protein sequence ID" value="OAP62402.1"/>
    <property type="molecule type" value="Genomic_DNA"/>
</dbReference>
<dbReference type="PANTHER" id="PTHR30289:SF1">
    <property type="entry name" value="PEBP (PHOSPHATIDYLETHANOLAMINE-BINDING PROTEIN) FAMILY PROTEIN"/>
    <property type="match status" value="1"/>
</dbReference>
<dbReference type="CDD" id="cd00457">
    <property type="entry name" value="PEBP"/>
    <property type="match status" value="1"/>
</dbReference>
<dbReference type="AlphaFoldDB" id="A0A178ZRV9"/>
<dbReference type="SUPFAM" id="SSF49777">
    <property type="entry name" value="PEBP-like"/>
    <property type="match status" value="1"/>
</dbReference>
<evidence type="ECO:0000313" key="1">
    <source>
        <dbReference type="EMBL" id="OAP62402.1"/>
    </source>
</evidence>
<dbReference type="PANTHER" id="PTHR30289">
    <property type="entry name" value="UNCHARACTERIZED PROTEIN YBCL-RELATED"/>
    <property type="match status" value="1"/>
</dbReference>
<comment type="caution">
    <text evidence="1">The sequence shown here is derived from an EMBL/GenBank/DDBJ whole genome shotgun (WGS) entry which is preliminary data.</text>
</comment>
<sequence>MGFLRYLEYFLSRLLSSQRGRDAKLLTRATIFSNIPQNVLVTSPTLGGSPAHLSTEHSQFGSSLFPDLSWSLGTTDSSATKGVVKEWLLICEDPDAPLPLVPIHGLYYAIPATKTTVGLEDFAIKLDTSHPAPSDEADSAKWLAGGFRLGKNWRGTLYSGPRPPVGHGEHRYFFQVVALNDCLDTAKMKPVATRDDVLREMQGKICGWGEWIGIFEQKW</sequence>
<name>A0A178ZRV9_9EURO</name>
<proteinExistence type="predicted"/>
<reference evidence="1 2" key="1">
    <citation type="submission" date="2016-04" db="EMBL/GenBank/DDBJ databases">
        <title>Draft genome of Fonsecaea erecta CBS 125763.</title>
        <authorList>
            <person name="Weiss V.A."/>
            <person name="Vicente V.A."/>
            <person name="Raittz R.T."/>
            <person name="Moreno L.F."/>
            <person name="De Souza E.M."/>
            <person name="Pedrosa F.O."/>
            <person name="Steffens M.B."/>
            <person name="Faoro H."/>
            <person name="Tadra-Sfeir M.Z."/>
            <person name="Najafzadeh M.J."/>
            <person name="Felipe M.S."/>
            <person name="Teixeira M."/>
            <person name="Sun J."/>
            <person name="Xi L."/>
            <person name="Gomes R."/>
            <person name="De Azevedo C.M."/>
            <person name="Salgado C.G."/>
            <person name="Da Silva M.B."/>
            <person name="Nascimento M.F."/>
            <person name="Queiroz-Telles F."/>
            <person name="Attili D.S."/>
            <person name="Gorbushina A."/>
        </authorList>
    </citation>
    <scope>NUCLEOTIDE SEQUENCE [LARGE SCALE GENOMIC DNA]</scope>
    <source>
        <strain evidence="1 2">CBS 125763</strain>
    </source>
</reference>
<accession>A0A178ZRV9</accession>
<dbReference type="InterPro" id="IPR008914">
    <property type="entry name" value="PEBP"/>
</dbReference>
<dbReference type="GeneID" id="30008774"/>
<gene>
    <name evidence="1" type="ORF">AYL99_04605</name>
</gene>
<dbReference type="InterPro" id="IPR036610">
    <property type="entry name" value="PEBP-like_sf"/>
</dbReference>
<dbReference type="OrthoDB" id="10251855at2759"/>
<organism evidence="1 2">
    <name type="scientific">Fonsecaea erecta</name>
    <dbReference type="NCBI Taxonomy" id="1367422"/>
    <lineage>
        <taxon>Eukaryota</taxon>
        <taxon>Fungi</taxon>
        <taxon>Dikarya</taxon>
        <taxon>Ascomycota</taxon>
        <taxon>Pezizomycotina</taxon>
        <taxon>Eurotiomycetes</taxon>
        <taxon>Chaetothyriomycetidae</taxon>
        <taxon>Chaetothyriales</taxon>
        <taxon>Herpotrichiellaceae</taxon>
        <taxon>Fonsecaea</taxon>
    </lineage>
</organism>
<evidence type="ECO:0000313" key="2">
    <source>
        <dbReference type="Proteomes" id="UP000078343"/>
    </source>
</evidence>
<dbReference type="Proteomes" id="UP000078343">
    <property type="component" value="Unassembled WGS sequence"/>
</dbReference>
<dbReference type="STRING" id="1367422.A0A178ZRV9"/>
<dbReference type="RefSeq" id="XP_018695769.1">
    <property type="nucleotide sequence ID" value="XM_018836119.1"/>
</dbReference>
<dbReference type="Gene3D" id="3.90.280.10">
    <property type="entry name" value="PEBP-like"/>
    <property type="match status" value="1"/>
</dbReference>
<dbReference type="InterPro" id="IPR049556">
    <property type="entry name" value="PhiB"/>
</dbReference>
<keyword evidence="2" id="KW-1185">Reference proteome</keyword>
<dbReference type="Pfam" id="PF01161">
    <property type="entry name" value="PBP"/>
    <property type="match status" value="1"/>
</dbReference>
<protein>
    <recommendedName>
        <fullName evidence="3">YbhB/YbcL family Raf kinase inhibitor-like protein</fullName>
    </recommendedName>
</protein>
<evidence type="ECO:0008006" key="3">
    <source>
        <dbReference type="Google" id="ProtNLM"/>
    </source>
</evidence>